<dbReference type="SUPFAM" id="SSF55874">
    <property type="entry name" value="ATPase domain of HSP90 chaperone/DNA topoisomerase II/histidine kinase"/>
    <property type="match status" value="1"/>
</dbReference>
<dbReference type="Pfam" id="PF13426">
    <property type="entry name" value="PAS_9"/>
    <property type="match status" value="1"/>
</dbReference>
<dbReference type="NCBIfam" id="TIGR00229">
    <property type="entry name" value="sensory_box"/>
    <property type="match status" value="2"/>
</dbReference>
<dbReference type="Pfam" id="PF02518">
    <property type="entry name" value="HATPase_c"/>
    <property type="match status" value="1"/>
</dbReference>
<reference evidence="12 13" key="1">
    <citation type="submission" date="2020-06" db="EMBL/GenBank/DDBJ databases">
        <authorList>
            <person name="Qiu C."/>
            <person name="Liu Z."/>
        </authorList>
    </citation>
    <scope>NUCLEOTIDE SEQUENCE [LARGE SCALE GENOMIC DNA]</scope>
    <source>
        <strain evidence="12 13">EM 1</strain>
    </source>
</reference>
<keyword evidence="7" id="KW-0902">Two-component regulatory system</keyword>
<dbReference type="InterPro" id="IPR000700">
    <property type="entry name" value="PAS-assoc_C"/>
</dbReference>
<dbReference type="AlphaFoldDB" id="A0A850QHI8"/>
<dbReference type="InterPro" id="IPR003594">
    <property type="entry name" value="HATPase_dom"/>
</dbReference>
<sequence>MLPPEFPADEDLRLNTLRECRLLDTRAEERFDRLTRLARQIFKTDIALVSLIDADRQWFKSRQGLDAKQTGRDISFCGHAILSPEIFLIPDASKDRRFWDNPLVLGEPHIRFYAGAPLQASNGQRIGTLCIIDREPRELGQQDAAILRDLANCVEHEIANELAQRQHDALLTLTRITSLAFQDPQILLRKTLALGCDYLKMSTGAISLIYGDELEIKAAQSPGNLIKEGQRIKRNQTYSDLLNMDMSIVYIHHLGQSEYRDHPSYLHFQQESYIGIPLLLEGERYGTLAFSDASPRSDLFTDVEIEFVNLLGDWVNSTLKKMTLNHSLQLQQQMNDIVARSQSQFIKGQNKRDGFKSLLTDTLQLNQGEFGFICEVMHDHNNQPYLKIHAVFNGSEQQEYSGKPERKPVKELTFDAIDTISRLALTTGQPMSYPLAQTTDSQLQVPDWYPAIRHLLSIPIHHDGVVIALITLANYQNITEVSPTEFLQPILITIAQLVNAAKIQRQHEESEKRLANIIEGTNIGTWECHVPSGKTVLNERWAEMLGYTLEELSPTTVQTWLDLCHPDDMKISANLIEQHFKGQIPYYDMISRLRHKDGHWVWIRDRGCVVSWSADGQPLVMSGSHQDVTQERLAEEKLAHAYELLEQSNAAARIGTWEYDLDTQQIYWSNVTRQIHEVDQDYICELQNAITFYKPGKNRERISALLIRAAQDGERYDDEFEIITARKNEKWVRVIGLPQWKDGRIQRVYGTFQDISESKATAIALKEQAAQTQAILDNVLDGIITVDYRGRIAAYNSAAANIFGYRRNQLIGQHFSVLLPPDNVQGELNPFGSLMNIDDMVGISREIEARRQNGDVFPLDLSISAVRRQGRPLYIGLVRDITERKRLEKIKNEFIATVSHELRTPLTSISGALGLILGGAAGGMSDSMSSLLTIASKNSQRLSFLINDLLDMEKLSAGKMQFHIQPFELTALLQQAVETNLTFSTQRKIHLQLQNPLPEVFIAVDSQRLMQILSNLLSNAIKYSPENETVQIAAKTVGAHVRINISDHGTGIPEEFYPRIFQKFAQADSSDTRQKGGTGLGLAISRELVEQMGGKISFESITGQGSHFYIDFPILKTLVKTA</sequence>
<evidence type="ECO:0000256" key="5">
    <source>
        <dbReference type="ARBA" id="ARBA00022679"/>
    </source>
</evidence>
<comment type="catalytic activity">
    <reaction evidence="1">
        <text>ATP + protein L-histidine = ADP + protein N-phospho-L-histidine.</text>
        <dbReference type="EC" id="2.7.13.3"/>
    </reaction>
</comment>
<dbReference type="InterPro" id="IPR005467">
    <property type="entry name" value="His_kinase_dom"/>
</dbReference>
<comment type="caution">
    <text evidence="12">The sequence shown here is derived from an EMBL/GenBank/DDBJ whole genome shotgun (WGS) entry which is preliminary data.</text>
</comment>
<dbReference type="InterPro" id="IPR029016">
    <property type="entry name" value="GAF-like_dom_sf"/>
</dbReference>
<dbReference type="Gene3D" id="3.30.450.20">
    <property type="entry name" value="PAS domain"/>
    <property type="match status" value="3"/>
</dbReference>
<dbReference type="SUPFAM" id="SSF55785">
    <property type="entry name" value="PYP-like sensor domain (PAS domain)"/>
    <property type="match status" value="3"/>
</dbReference>
<dbReference type="InterPro" id="IPR003018">
    <property type="entry name" value="GAF"/>
</dbReference>
<keyword evidence="6" id="KW-0418">Kinase</keyword>
<dbReference type="InterPro" id="IPR035965">
    <property type="entry name" value="PAS-like_dom_sf"/>
</dbReference>
<dbReference type="RefSeq" id="WP_176804583.1">
    <property type="nucleotide sequence ID" value="NZ_JABXYJ010000009.1"/>
</dbReference>
<dbReference type="GO" id="GO:0005886">
    <property type="term" value="C:plasma membrane"/>
    <property type="evidence" value="ECO:0007669"/>
    <property type="project" value="UniProtKB-SubCell"/>
</dbReference>
<evidence type="ECO:0000256" key="3">
    <source>
        <dbReference type="ARBA" id="ARBA00012438"/>
    </source>
</evidence>
<evidence type="ECO:0000313" key="13">
    <source>
        <dbReference type="Proteomes" id="UP000588051"/>
    </source>
</evidence>
<dbReference type="GO" id="GO:0000155">
    <property type="term" value="F:phosphorelay sensor kinase activity"/>
    <property type="evidence" value="ECO:0007669"/>
    <property type="project" value="InterPro"/>
</dbReference>
<dbReference type="InterPro" id="IPR004358">
    <property type="entry name" value="Sig_transdc_His_kin-like_C"/>
</dbReference>
<organism evidence="12 13">
    <name type="scientific">Undibacterium oligocarboniphilum</name>
    <dbReference type="NCBI Taxonomy" id="666702"/>
    <lineage>
        <taxon>Bacteria</taxon>
        <taxon>Pseudomonadati</taxon>
        <taxon>Pseudomonadota</taxon>
        <taxon>Betaproteobacteria</taxon>
        <taxon>Burkholderiales</taxon>
        <taxon>Oxalobacteraceae</taxon>
        <taxon>Undibacterium</taxon>
    </lineage>
</organism>
<dbReference type="Pfam" id="PF08447">
    <property type="entry name" value="PAS_3"/>
    <property type="match status" value="1"/>
</dbReference>
<evidence type="ECO:0000256" key="2">
    <source>
        <dbReference type="ARBA" id="ARBA00004429"/>
    </source>
</evidence>
<dbReference type="CDD" id="cd16922">
    <property type="entry name" value="HATPase_EvgS-ArcB-TorS-like"/>
    <property type="match status" value="1"/>
</dbReference>
<feature type="domain" description="Histidine kinase" evidence="9">
    <location>
        <begin position="897"/>
        <end position="1116"/>
    </location>
</feature>
<feature type="domain" description="PAS" evidence="10">
    <location>
        <begin position="510"/>
        <end position="583"/>
    </location>
</feature>
<dbReference type="InterPro" id="IPR003661">
    <property type="entry name" value="HisK_dim/P_dom"/>
</dbReference>
<evidence type="ECO:0000256" key="4">
    <source>
        <dbReference type="ARBA" id="ARBA00022553"/>
    </source>
</evidence>
<keyword evidence="4" id="KW-0597">Phosphoprotein</keyword>
<evidence type="ECO:0000259" key="9">
    <source>
        <dbReference type="PROSITE" id="PS50109"/>
    </source>
</evidence>
<dbReference type="SUPFAM" id="SSF55781">
    <property type="entry name" value="GAF domain-like"/>
    <property type="match status" value="3"/>
</dbReference>
<dbReference type="EC" id="2.7.13.3" evidence="3"/>
<comment type="subcellular location">
    <subcellularLocation>
        <location evidence="2">Cell inner membrane</location>
        <topology evidence="2">Multi-pass membrane protein</topology>
    </subcellularLocation>
</comment>
<evidence type="ECO:0000256" key="1">
    <source>
        <dbReference type="ARBA" id="ARBA00000085"/>
    </source>
</evidence>
<dbReference type="SUPFAM" id="SSF47384">
    <property type="entry name" value="Homodimeric domain of signal transducing histidine kinase"/>
    <property type="match status" value="1"/>
</dbReference>
<keyword evidence="5" id="KW-0808">Transferase</keyword>
<feature type="domain" description="PAC" evidence="11">
    <location>
        <begin position="587"/>
        <end position="640"/>
    </location>
</feature>
<dbReference type="Pfam" id="PF00512">
    <property type="entry name" value="HisKA"/>
    <property type="match status" value="1"/>
</dbReference>
<gene>
    <name evidence="12" type="ORF">HV832_14570</name>
</gene>
<dbReference type="CDD" id="cd00082">
    <property type="entry name" value="HisKA"/>
    <property type="match status" value="1"/>
</dbReference>
<dbReference type="PANTHER" id="PTHR43047">
    <property type="entry name" value="TWO-COMPONENT HISTIDINE PROTEIN KINASE"/>
    <property type="match status" value="1"/>
</dbReference>
<dbReference type="SMART" id="SM00388">
    <property type="entry name" value="HisKA"/>
    <property type="match status" value="1"/>
</dbReference>
<dbReference type="Gene3D" id="1.10.287.130">
    <property type="match status" value="1"/>
</dbReference>
<evidence type="ECO:0000256" key="6">
    <source>
        <dbReference type="ARBA" id="ARBA00022777"/>
    </source>
</evidence>
<dbReference type="PROSITE" id="PS50113">
    <property type="entry name" value="PAC"/>
    <property type="match status" value="3"/>
</dbReference>
<dbReference type="PROSITE" id="PS50112">
    <property type="entry name" value="PAS"/>
    <property type="match status" value="2"/>
</dbReference>
<dbReference type="GO" id="GO:0009927">
    <property type="term" value="F:histidine phosphotransfer kinase activity"/>
    <property type="evidence" value="ECO:0007669"/>
    <property type="project" value="TreeGrafter"/>
</dbReference>
<dbReference type="Gene3D" id="3.30.565.10">
    <property type="entry name" value="Histidine kinase-like ATPase, C-terminal domain"/>
    <property type="match status" value="1"/>
</dbReference>
<dbReference type="SMART" id="SM00387">
    <property type="entry name" value="HATPase_c"/>
    <property type="match status" value="1"/>
</dbReference>
<dbReference type="InterPro" id="IPR001610">
    <property type="entry name" value="PAC"/>
</dbReference>
<keyword evidence="8" id="KW-0472">Membrane</keyword>
<dbReference type="FunFam" id="3.30.565.10:FF:000006">
    <property type="entry name" value="Sensor histidine kinase WalK"/>
    <property type="match status" value="1"/>
</dbReference>
<proteinExistence type="predicted"/>
<evidence type="ECO:0000313" key="12">
    <source>
        <dbReference type="EMBL" id="NVO79051.1"/>
    </source>
</evidence>
<dbReference type="Proteomes" id="UP000588051">
    <property type="component" value="Unassembled WGS sequence"/>
</dbReference>
<dbReference type="Gene3D" id="3.30.450.40">
    <property type="match status" value="3"/>
</dbReference>
<evidence type="ECO:0000259" key="11">
    <source>
        <dbReference type="PROSITE" id="PS50113"/>
    </source>
</evidence>
<dbReference type="FunFam" id="1.10.287.130:FF:000001">
    <property type="entry name" value="Two-component sensor histidine kinase"/>
    <property type="match status" value="1"/>
</dbReference>
<dbReference type="CDD" id="cd00130">
    <property type="entry name" value="PAS"/>
    <property type="match status" value="2"/>
</dbReference>
<feature type="domain" description="PAC" evidence="11">
    <location>
        <begin position="716"/>
        <end position="767"/>
    </location>
</feature>
<dbReference type="Pfam" id="PF01590">
    <property type="entry name" value="GAF"/>
    <property type="match status" value="2"/>
</dbReference>
<keyword evidence="13" id="KW-1185">Reference proteome</keyword>
<dbReference type="PROSITE" id="PS50109">
    <property type="entry name" value="HIS_KIN"/>
    <property type="match status" value="1"/>
</dbReference>
<dbReference type="InterPro" id="IPR036890">
    <property type="entry name" value="HATPase_C_sf"/>
</dbReference>
<dbReference type="EMBL" id="JABXYJ010000009">
    <property type="protein sequence ID" value="NVO79051.1"/>
    <property type="molecule type" value="Genomic_DNA"/>
</dbReference>
<accession>A0A850QHI8</accession>
<name>A0A850QHI8_9BURK</name>
<dbReference type="SMART" id="SM00091">
    <property type="entry name" value="PAS"/>
    <property type="match status" value="3"/>
</dbReference>
<evidence type="ECO:0000256" key="7">
    <source>
        <dbReference type="ARBA" id="ARBA00023012"/>
    </source>
</evidence>
<dbReference type="SMART" id="SM00065">
    <property type="entry name" value="GAF"/>
    <property type="match status" value="2"/>
</dbReference>
<dbReference type="InterPro" id="IPR036097">
    <property type="entry name" value="HisK_dim/P_sf"/>
</dbReference>
<evidence type="ECO:0000259" key="10">
    <source>
        <dbReference type="PROSITE" id="PS50112"/>
    </source>
</evidence>
<dbReference type="SMART" id="SM00086">
    <property type="entry name" value="PAC"/>
    <property type="match status" value="3"/>
</dbReference>
<protein>
    <recommendedName>
        <fullName evidence="3">histidine kinase</fullName>
        <ecNumber evidence="3">2.7.13.3</ecNumber>
    </recommendedName>
</protein>
<dbReference type="InterPro" id="IPR000014">
    <property type="entry name" value="PAS"/>
</dbReference>
<feature type="domain" description="PAS" evidence="10">
    <location>
        <begin position="768"/>
        <end position="822"/>
    </location>
</feature>
<feature type="domain" description="PAC" evidence="11">
    <location>
        <begin position="843"/>
        <end position="893"/>
    </location>
</feature>
<dbReference type="InterPro" id="IPR013655">
    <property type="entry name" value="PAS_fold_3"/>
</dbReference>
<dbReference type="PRINTS" id="PR00344">
    <property type="entry name" value="BCTRLSENSOR"/>
</dbReference>
<dbReference type="PANTHER" id="PTHR43047:SF72">
    <property type="entry name" value="OSMOSENSING HISTIDINE PROTEIN KINASE SLN1"/>
    <property type="match status" value="1"/>
</dbReference>
<evidence type="ECO:0000256" key="8">
    <source>
        <dbReference type="ARBA" id="ARBA00023136"/>
    </source>
</evidence>